<proteinExistence type="predicted"/>
<keyword evidence="2" id="KW-0472">Membrane</keyword>
<name>W7UY85_RUMFL</name>
<keyword evidence="4" id="KW-1185">Reference proteome</keyword>
<comment type="caution">
    <text evidence="3">The sequence shown here is derived from an EMBL/GenBank/DDBJ whole genome shotgun (WGS) entry which is preliminary data.</text>
</comment>
<evidence type="ECO:0000256" key="2">
    <source>
        <dbReference type="SAM" id="Phobius"/>
    </source>
</evidence>
<gene>
    <name evidence="3" type="ORF">RF007C_10355</name>
</gene>
<dbReference type="PATRIC" id="fig|1341157.4.peg.2141"/>
<feature type="transmembrane region" description="Helical" evidence="2">
    <location>
        <begin position="536"/>
        <end position="557"/>
    </location>
</feature>
<keyword evidence="2" id="KW-0812">Transmembrane</keyword>
<evidence type="ECO:0000256" key="1">
    <source>
        <dbReference type="SAM" id="Coils"/>
    </source>
</evidence>
<dbReference type="Proteomes" id="UP000019365">
    <property type="component" value="Unassembled WGS sequence"/>
</dbReference>
<feature type="coiled-coil region" evidence="1">
    <location>
        <begin position="8"/>
        <end position="46"/>
    </location>
</feature>
<protein>
    <submittedName>
        <fullName evidence="3">Uncharacterized protein</fullName>
    </submittedName>
</protein>
<dbReference type="eggNOG" id="COG3225">
    <property type="taxonomic scope" value="Bacteria"/>
</dbReference>
<keyword evidence="1" id="KW-0175">Coiled coil</keyword>
<dbReference type="EMBL" id="ATAX01000026">
    <property type="protein sequence ID" value="EWM53362.1"/>
    <property type="molecule type" value="Genomic_DNA"/>
</dbReference>
<sequence>MSKKEIDEKKVEKTVDEVKETAEKAKDTAEKAVEETTAKVRNFKKLKYGSMFYIAIALVIAIVVVLNFMVGMFAKRSPIKIDITPDNRYELSEQSIEAVKAMDKDVEITVTATKDYFTSLGNYWENYYSSNTGVPAEIPFDMIPELLDKYSIYAEQGKGSINVKYVDMDKDPDIINKYKKYYNGDINRGSIIVASGERVRVLSDTDVMNMLSADPVAMQSQQLKFRFTGESVITSAITSVTDAHPIKVAFVKNMNGMAVYDEQSYGSAAQIFENEVFAKHGYDCTEIDISTDELKPADYDMIAVFAPSVDFNEDMIAKLSAFLYNDGQYGKNMVYVPDSSKMDLPNISEFLADWSIKVENELLYDDENAVGTDIFGNKQVQNVIADISSREDVGDVSNDKLYIVAPASRVLTKIAKNNEDVVTEVLKTKDTAFTVNMETYDPENPEYGEKGSRTVVMRSKKERADGFNTLSSSLLVIGSPGMFNQQLIVQNTTFNNSAVLLGIMNNMTGKDAGVVVPDKNIQSSFIAPSAKEAKNIQIIVVWVIPFIIAAIGVIVLLRRRNK</sequence>
<evidence type="ECO:0000313" key="3">
    <source>
        <dbReference type="EMBL" id="EWM53362.1"/>
    </source>
</evidence>
<evidence type="ECO:0000313" key="4">
    <source>
        <dbReference type="Proteomes" id="UP000019365"/>
    </source>
</evidence>
<keyword evidence="2" id="KW-1133">Transmembrane helix</keyword>
<dbReference type="AlphaFoldDB" id="W7UY85"/>
<dbReference type="OrthoDB" id="1863469at2"/>
<organism evidence="3 4">
    <name type="scientific">Ruminococcus flavefaciens 007c</name>
    <dbReference type="NCBI Taxonomy" id="1341157"/>
    <lineage>
        <taxon>Bacteria</taxon>
        <taxon>Bacillati</taxon>
        <taxon>Bacillota</taxon>
        <taxon>Clostridia</taxon>
        <taxon>Eubacteriales</taxon>
        <taxon>Oscillospiraceae</taxon>
        <taxon>Ruminococcus</taxon>
    </lineage>
</organism>
<reference evidence="3 4" key="1">
    <citation type="journal article" date="2014" name="PLoS ONE">
        <title>Rumen cellulosomics: divergent fiber-degrading strategies revealed by comparative genome-wide analysis of six ruminococcal strains.</title>
        <authorList>
            <person name="Dassa B."/>
            <person name="Borovok I."/>
            <person name="Ruimy-Israeli V."/>
            <person name="Lamed R."/>
            <person name="Flint H.J."/>
            <person name="Duncan S.H."/>
            <person name="Henrissat B."/>
            <person name="Coutinho P."/>
            <person name="Morrison M."/>
            <person name="Mosoni P."/>
            <person name="Yeoman C.J."/>
            <person name="White B.A."/>
            <person name="Bayer E.A."/>
        </authorList>
    </citation>
    <scope>NUCLEOTIDE SEQUENCE [LARGE SCALE GENOMIC DNA]</scope>
    <source>
        <strain evidence="3 4">007c</strain>
    </source>
</reference>
<feature type="transmembrane region" description="Helical" evidence="2">
    <location>
        <begin position="51"/>
        <end position="74"/>
    </location>
</feature>
<accession>W7UY85</accession>
<dbReference type="RefSeq" id="WP_037299723.1">
    <property type="nucleotide sequence ID" value="NZ_ATAX01000026.1"/>
</dbReference>